<dbReference type="EMBL" id="CP069023">
    <property type="protein sequence ID" value="QRC90544.1"/>
    <property type="molecule type" value="Genomic_DNA"/>
</dbReference>
<dbReference type="SUPFAM" id="SSF48208">
    <property type="entry name" value="Six-hairpin glycosidases"/>
    <property type="match status" value="1"/>
</dbReference>
<dbReference type="Gene3D" id="1.50.10.20">
    <property type="match status" value="1"/>
</dbReference>
<dbReference type="VEuPathDB" id="FungiDB:JI435_000600"/>
<sequence length="562" mass="63075">MSISSTVSLVRFCITFTLLLYVTGIDASPSLVSIEEHRVKDDTSAYEAEHQKILHRLQPLEVFPPLANHEATNLPDHRSDNTRGALTELRDALSNMQDQYFSLWLGKWTSAIDWTAAVTNTYISATLSSLTRSHDVTSEHSQDGKELDNDINMYFAQTTAFYYGEEAFAIRMQAYDDILWVVLEWLESIKFINEHSSTQNQPWHAQQFIPAFSHRARIFYQLSEAGWDWRLCGGGMTWNPRLLPYKNAITNQLFIAASASMYLHFPGDDNCSPFLSASNECSRRPHDPAFLKNAIDGYTWLNNSGMRNPQGLYTDGFHISGYRSNRSKTTCDERNEMVYTYNQGVILSGLRDLFAATGNAAYLSDAFVLIANVVRATGWGRKDGKWAGLGRNGVLEDFCDARGTCNQDGQTFKGVFWHHLVAFCRPLGLQGGASEEVHGQKCKALMEWVVWNAKAALRTRDRRGRFGEWWSAARRSNLAGGDEEGGGVLPDGAVDYRNYPALLADWKKDEVAREDVSQHSTKPATSGDPSSRGRGRTVETQGSGLSVVRAMYEFLKLSEKES</sequence>
<feature type="signal peptide" evidence="2">
    <location>
        <begin position="1"/>
        <end position="27"/>
    </location>
</feature>
<dbReference type="Pfam" id="PF03663">
    <property type="entry name" value="Glyco_hydro_76"/>
    <property type="match status" value="1"/>
</dbReference>
<keyword evidence="2" id="KW-0732">Signal</keyword>
<evidence type="ECO:0008006" key="5">
    <source>
        <dbReference type="Google" id="ProtNLM"/>
    </source>
</evidence>
<dbReference type="InterPro" id="IPR005198">
    <property type="entry name" value="Glyco_hydro_76"/>
</dbReference>
<dbReference type="InterPro" id="IPR053169">
    <property type="entry name" value="MUG_Protein"/>
</dbReference>
<dbReference type="PANTHER" id="PTHR47791">
    <property type="entry name" value="MEIOTICALLY UP-REGULATED GENE 191 PROTEIN"/>
    <property type="match status" value="1"/>
</dbReference>
<keyword evidence="4" id="KW-1185">Reference proteome</keyword>
<dbReference type="OrthoDB" id="4104179at2759"/>
<gene>
    <name evidence="3" type="ORF">JI435_000600</name>
</gene>
<evidence type="ECO:0000256" key="2">
    <source>
        <dbReference type="SAM" id="SignalP"/>
    </source>
</evidence>
<feature type="compositionally biased region" description="Polar residues" evidence="1">
    <location>
        <begin position="518"/>
        <end position="529"/>
    </location>
</feature>
<name>A0A7U2ESX8_PHANO</name>
<feature type="chain" id="PRO_5030683723" description="Glycosyl hydrolase" evidence="2">
    <location>
        <begin position="28"/>
        <end position="562"/>
    </location>
</feature>
<reference evidence="4" key="1">
    <citation type="journal article" date="2021" name="BMC Genomics">
        <title>Chromosome-level genome assembly and manually-curated proteome of model necrotroph Parastagonospora nodorum Sn15 reveals a genome-wide trove of candidate effector homologs, and redundancy of virulence-related functions within an accessory chromosome.</title>
        <authorList>
            <person name="Bertazzoni S."/>
            <person name="Jones D.A.B."/>
            <person name="Phan H.T."/>
            <person name="Tan K.-C."/>
            <person name="Hane J.K."/>
        </authorList>
    </citation>
    <scope>NUCLEOTIDE SEQUENCE [LARGE SCALE GENOMIC DNA]</scope>
    <source>
        <strain evidence="4">SN15 / ATCC MYA-4574 / FGSC 10173)</strain>
    </source>
</reference>
<dbReference type="PANTHER" id="PTHR47791:SF2">
    <property type="entry name" value="ENDO MANNANASE, GH76 FAMILY (EUROFUNG)"/>
    <property type="match status" value="1"/>
</dbReference>
<dbReference type="GO" id="GO:0005975">
    <property type="term" value="P:carbohydrate metabolic process"/>
    <property type="evidence" value="ECO:0007669"/>
    <property type="project" value="InterPro"/>
</dbReference>
<dbReference type="AlphaFoldDB" id="A0A7U2ESX8"/>
<protein>
    <recommendedName>
        <fullName evidence="5">Glycosyl hydrolase</fullName>
    </recommendedName>
</protein>
<evidence type="ECO:0000313" key="4">
    <source>
        <dbReference type="Proteomes" id="UP000663193"/>
    </source>
</evidence>
<dbReference type="Proteomes" id="UP000663193">
    <property type="component" value="Chromosome 1"/>
</dbReference>
<evidence type="ECO:0000313" key="3">
    <source>
        <dbReference type="EMBL" id="QRC90544.1"/>
    </source>
</evidence>
<feature type="region of interest" description="Disordered" evidence="1">
    <location>
        <begin position="512"/>
        <end position="542"/>
    </location>
</feature>
<accession>A0A7U2ESX8</accession>
<dbReference type="InterPro" id="IPR008928">
    <property type="entry name" value="6-hairpin_glycosidase_sf"/>
</dbReference>
<organism evidence="3 4">
    <name type="scientific">Phaeosphaeria nodorum (strain SN15 / ATCC MYA-4574 / FGSC 10173)</name>
    <name type="common">Glume blotch fungus</name>
    <name type="synonym">Parastagonospora nodorum</name>
    <dbReference type="NCBI Taxonomy" id="321614"/>
    <lineage>
        <taxon>Eukaryota</taxon>
        <taxon>Fungi</taxon>
        <taxon>Dikarya</taxon>
        <taxon>Ascomycota</taxon>
        <taxon>Pezizomycotina</taxon>
        <taxon>Dothideomycetes</taxon>
        <taxon>Pleosporomycetidae</taxon>
        <taxon>Pleosporales</taxon>
        <taxon>Pleosporineae</taxon>
        <taxon>Phaeosphaeriaceae</taxon>
        <taxon>Parastagonospora</taxon>
    </lineage>
</organism>
<evidence type="ECO:0000256" key="1">
    <source>
        <dbReference type="SAM" id="MobiDB-lite"/>
    </source>
</evidence>
<proteinExistence type="predicted"/>